<protein>
    <submittedName>
        <fullName evidence="1">Uncharacterized protein</fullName>
    </submittedName>
</protein>
<comment type="caution">
    <text evidence="1">The sequence shown here is derived from an EMBL/GenBank/DDBJ whole genome shotgun (WGS) entry which is preliminary data.</text>
</comment>
<dbReference type="Proteomes" id="UP000299102">
    <property type="component" value="Unassembled WGS sequence"/>
</dbReference>
<gene>
    <name evidence="1" type="ORF">EVAR_24069_1</name>
</gene>
<sequence>MRFRAAGLNYSRSTERAYSFASNSLVNSSKGGIQPGALRFGGFRFPIRLLLEDDSKCRHRSPSPVATSGNIMPQQRNPIRSFRFSGCVRRARRRLGLSSFDSYPTLDNLSLALDSNFETASYCAVSHVIRSNFSPTLDFELGPILDFEASRSRLSILISDSRFDTGYGFGLDEVKVDYQNKI</sequence>
<accession>A0A4C1VU78</accession>
<keyword evidence="2" id="KW-1185">Reference proteome</keyword>
<reference evidence="1 2" key="1">
    <citation type="journal article" date="2019" name="Commun. Biol.">
        <title>The bagworm genome reveals a unique fibroin gene that provides high tensile strength.</title>
        <authorList>
            <person name="Kono N."/>
            <person name="Nakamura H."/>
            <person name="Ohtoshi R."/>
            <person name="Tomita M."/>
            <person name="Numata K."/>
            <person name="Arakawa K."/>
        </authorList>
    </citation>
    <scope>NUCLEOTIDE SEQUENCE [LARGE SCALE GENOMIC DNA]</scope>
</reference>
<dbReference type="AlphaFoldDB" id="A0A4C1VU78"/>
<dbReference type="EMBL" id="BGZK01000404">
    <property type="protein sequence ID" value="GBP41709.1"/>
    <property type="molecule type" value="Genomic_DNA"/>
</dbReference>
<evidence type="ECO:0000313" key="1">
    <source>
        <dbReference type="EMBL" id="GBP41709.1"/>
    </source>
</evidence>
<evidence type="ECO:0000313" key="2">
    <source>
        <dbReference type="Proteomes" id="UP000299102"/>
    </source>
</evidence>
<proteinExistence type="predicted"/>
<name>A0A4C1VU78_EUMVA</name>
<organism evidence="1 2">
    <name type="scientific">Eumeta variegata</name>
    <name type="common">Bagworm moth</name>
    <name type="synonym">Eumeta japonica</name>
    <dbReference type="NCBI Taxonomy" id="151549"/>
    <lineage>
        <taxon>Eukaryota</taxon>
        <taxon>Metazoa</taxon>
        <taxon>Ecdysozoa</taxon>
        <taxon>Arthropoda</taxon>
        <taxon>Hexapoda</taxon>
        <taxon>Insecta</taxon>
        <taxon>Pterygota</taxon>
        <taxon>Neoptera</taxon>
        <taxon>Endopterygota</taxon>
        <taxon>Lepidoptera</taxon>
        <taxon>Glossata</taxon>
        <taxon>Ditrysia</taxon>
        <taxon>Tineoidea</taxon>
        <taxon>Psychidae</taxon>
        <taxon>Oiketicinae</taxon>
        <taxon>Eumeta</taxon>
    </lineage>
</organism>